<keyword evidence="22" id="KW-1185">Reference proteome</keyword>
<evidence type="ECO:0000259" key="19">
    <source>
        <dbReference type="Pfam" id="PF01634"/>
    </source>
</evidence>
<comment type="function">
    <text evidence="17 18">Catalyzes the condensation of ATP and 5-phosphoribose 1-diphosphate to form N'-(5'-phosphoribosyl)-ATP (PR-ATP). Has a crucial role in the pathway because the rate of histidine biosynthesis seems to be controlled primarily by regulation of HisG enzymatic activity.</text>
</comment>
<dbReference type="InterPro" id="IPR001348">
    <property type="entry name" value="ATP_PRibTrfase_HisG"/>
</dbReference>
<dbReference type="EC" id="2.4.2.17" evidence="6 18"/>
<dbReference type="InterPro" id="IPR015867">
    <property type="entry name" value="N-reg_PII/ATP_PRibTrfase_C"/>
</dbReference>
<evidence type="ECO:0000256" key="8">
    <source>
        <dbReference type="ARBA" id="ARBA00022490"/>
    </source>
</evidence>
<evidence type="ECO:0000256" key="1">
    <source>
        <dbReference type="ARBA" id="ARBA00000915"/>
    </source>
</evidence>
<evidence type="ECO:0000256" key="12">
    <source>
        <dbReference type="ARBA" id="ARBA00022723"/>
    </source>
</evidence>
<evidence type="ECO:0000256" key="10">
    <source>
        <dbReference type="ARBA" id="ARBA00022676"/>
    </source>
</evidence>
<dbReference type="FunFam" id="3.30.70.120:FF:000002">
    <property type="entry name" value="ATP phosphoribosyltransferase"/>
    <property type="match status" value="1"/>
</dbReference>
<dbReference type="Gene3D" id="3.40.190.10">
    <property type="entry name" value="Periplasmic binding protein-like II"/>
    <property type="match status" value="2"/>
</dbReference>
<dbReference type="EMBL" id="CP000678">
    <property type="protein sequence ID" value="ABQ87466.1"/>
    <property type="molecule type" value="Genomic_DNA"/>
</dbReference>
<dbReference type="InterPro" id="IPR011322">
    <property type="entry name" value="N-reg_PII-like_a/b"/>
</dbReference>
<dbReference type="EnsemblBacteria" id="ABQ87466">
    <property type="protein sequence ID" value="ABQ87466"/>
    <property type="gene ID" value="Msm_1261"/>
</dbReference>
<dbReference type="PROSITE" id="PS01316">
    <property type="entry name" value="ATP_P_PHORIBOSYLTR"/>
    <property type="match status" value="1"/>
</dbReference>
<dbReference type="Proteomes" id="UP000001992">
    <property type="component" value="Chromosome"/>
</dbReference>
<dbReference type="STRING" id="420247.Msm_1261"/>
<dbReference type="GO" id="GO:0003879">
    <property type="term" value="F:ATP phosphoribosyltransferase activity"/>
    <property type="evidence" value="ECO:0007669"/>
    <property type="project" value="UniProtKB-UniRule"/>
</dbReference>
<evidence type="ECO:0000256" key="14">
    <source>
        <dbReference type="ARBA" id="ARBA00022840"/>
    </source>
</evidence>
<comment type="activity regulation">
    <text evidence="18">Feedback inhibited by histidine.</text>
</comment>
<dbReference type="GO" id="GO:0000105">
    <property type="term" value="P:L-histidine biosynthetic process"/>
    <property type="evidence" value="ECO:0007669"/>
    <property type="project" value="UniProtKB-UniRule"/>
</dbReference>
<keyword evidence="10 18" id="KW-0328">Glycosyltransferase</keyword>
<dbReference type="InterPro" id="IPR018198">
    <property type="entry name" value="ATP_PRibTrfase_CS"/>
</dbReference>
<dbReference type="PATRIC" id="fig|420247.28.peg.1259"/>
<feature type="domain" description="Histidine biosynthesis HisG C-terminal" evidence="20">
    <location>
        <begin position="216"/>
        <end position="289"/>
    </location>
</feature>
<dbReference type="NCBIfam" id="TIGR00070">
    <property type="entry name" value="hisG"/>
    <property type="match status" value="1"/>
</dbReference>
<keyword evidence="14 18" id="KW-0067">ATP-binding</keyword>
<comment type="subcellular location">
    <subcellularLocation>
        <location evidence="3 18">Cytoplasm</location>
    </subcellularLocation>
</comment>
<dbReference type="PANTHER" id="PTHR21403">
    <property type="entry name" value="ATP PHOSPHORIBOSYLTRANSFERASE ATP-PRTASE"/>
    <property type="match status" value="1"/>
</dbReference>
<keyword evidence="15 18" id="KW-0460">Magnesium</keyword>
<evidence type="ECO:0000313" key="22">
    <source>
        <dbReference type="Proteomes" id="UP000001992"/>
    </source>
</evidence>
<evidence type="ECO:0000256" key="5">
    <source>
        <dbReference type="ARBA" id="ARBA00007955"/>
    </source>
</evidence>
<accession>A5UMN8</accession>
<comment type="cofactor">
    <cofactor evidence="2 18">
        <name>Mg(2+)</name>
        <dbReference type="ChEBI" id="CHEBI:18420"/>
    </cofactor>
</comment>
<comment type="similarity">
    <text evidence="5 18">Belongs to the ATP phosphoribosyltransferase family. Long subfamily.</text>
</comment>
<evidence type="ECO:0000313" key="21">
    <source>
        <dbReference type="EMBL" id="ABQ87466.1"/>
    </source>
</evidence>
<dbReference type="FunFam" id="3.40.190.10:FF:000008">
    <property type="entry name" value="ATP phosphoribosyltransferase"/>
    <property type="match status" value="1"/>
</dbReference>
<protein>
    <recommendedName>
        <fullName evidence="7 18">ATP phosphoribosyltransferase</fullName>
        <shortName evidence="18">ATP-PRT</shortName>
        <shortName evidence="18">ATP-PRTase</shortName>
        <ecNumber evidence="6 18">2.4.2.17</ecNumber>
    </recommendedName>
</protein>
<evidence type="ECO:0000256" key="9">
    <source>
        <dbReference type="ARBA" id="ARBA00022605"/>
    </source>
</evidence>
<keyword evidence="16 18" id="KW-0368">Histidine biosynthesis</keyword>
<organism evidence="21 22">
    <name type="scientific">Methanobrevibacter smithii (strain ATCC 35061 / DSM 861 / OCM 144 / PS)</name>
    <dbReference type="NCBI Taxonomy" id="420247"/>
    <lineage>
        <taxon>Archaea</taxon>
        <taxon>Methanobacteriati</taxon>
        <taxon>Methanobacteriota</taxon>
        <taxon>Methanomada group</taxon>
        <taxon>Methanobacteria</taxon>
        <taxon>Methanobacteriales</taxon>
        <taxon>Methanobacteriaceae</taxon>
        <taxon>Methanobrevibacter</taxon>
    </lineage>
</organism>
<evidence type="ECO:0000256" key="6">
    <source>
        <dbReference type="ARBA" id="ARBA00011946"/>
    </source>
</evidence>
<dbReference type="eggNOG" id="arCOG02208">
    <property type="taxonomic scope" value="Archaea"/>
</dbReference>
<dbReference type="SUPFAM" id="SSF54913">
    <property type="entry name" value="GlnB-like"/>
    <property type="match status" value="1"/>
</dbReference>
<dbReference type="KEGG" id="msi:Msm_1261"/>
<evidence type="ECO:0000256" key="16">
    <source>
        <dbReference type="ARBA" id="ARBA00023102"/>
    </source>
</evidence>
<evidence type="ECO:0000256" key="7">
    <source>
        <dbReference type="ARBA" id="ARBA00020998"/>
    </source>
</evidence>
<keyword evidence="8 18" id="KW-0963">Cytoplasm</keyword>
<dbReference type="SUPFAM" id="SSF53850">
    <property type="entry name" value="Periplasmic binding protein-like II"/>
    <property type="match status" value="1"/>
</dbReference>
<dbReference type="InterPro" id="IPR013820">
    <property type="entry name" value="ATP_PRibTrfase_cat"/>
</dbReference>
<name>A5UMN8_METS3</name>
<evidence type="ECO:0000256" key="2">
    <source>
        <dbReference type="ARBA" id="ARBA00001946"/>
    </source>
</evidence>
<evidence type="ECO:0000256" key="3">
    <source>
        <dbReference type="ARBA" id="ARBA00004496"/>
    </source>
</evidence>
<keyword evidence="12 18" id="KW-0479">Metal-binding</keyword>
<dbReference type="Pfam" id="PF08029">
    <property type="entry name" value="HisG_C"/>
    <property type="match status" value="1"/>
</dbReference>
<keyword evidence="11 18" id="KW-0808">Transferase</keyword>
<sequence length="291" mass="31883">MRRFKMKLKIAVPSKGRISDPSISILEKAGLGLKDNANRKLISATFNKDIDVMFARASDIPKFVEDEIVDMGITGVDLINESEANVKELVDLSFGQTKLVLASPEDSTINSIDDLTSDMVVATEFPTLTKKYLEEHGLTSKIITLSGSTEIAPLIGIADLITDLTSTGTTLKMNHLKIVDVILESTIKLITNDNSFENKKELVEAVSTSIKGVIEAERKKLVMMNVKKENLDKVKKVMPAMTGPTISEVLSKEETVAVQAVIDEDVVFELVNDLRNAGAKDILVVPIERII</sequence>
<dbReference type="HOGENOM" id="CLU_038115_1_1_2"/>
<evidence type="ECO:0000259" key="20">
    <source>
        <dbReference type="Pfam" id="PF08029"/>
    </source>
</evidence>
<evidence type="ECO:0000256" key="15">
    <source>
        <dbReference type="ARBA" id="ARBA00022842"/>
    </source>
</evidence>
<dbReference type="NCBIfam" id="TIGR03455">
    <property type="entry name" value="HisG_C-term"/>
    <property type="match status" value="1"/>
</dbReference>
<dbReference type="InterPro" id="IPR020621">
    <property type="entry name" value="ATP-PRT_HisG_long"/>
</dbReference>
<proteinExistence type="inferred from homology"/>
<comment type="catalytic activity">
    <reaction evidence="1 18">
        <text>1-(5-phospho-beta-D-ribosyl)-ATP + diphosphate = 5-phospho-alpha-D-ribose 1-diphosphate + ATP</text>
        <dbReference type="Rhea" id="RHEA:18473"/>
        <dbReference type="ChEBI" id="CHEBI:30616"/>
        <dbReference type="ChEBI" id="CHEBI:33019"/>
        <dbReference type="ChEBI" id="CHEBI:58017"/>
        <dbReference type="ChEBI" id="CHEBI:73183"/>
        <dbReference type="EC" id="2.4.2.17"/>
    </reaction>
</comment>
<comment type="pathway">
    <text evidence="4 18">Amino-acid biosynthesis; L-histidine biosynthesis; L-histidine from 5-phospho-alpha-D-ribose 1-diphosphate: step 1/9.</text>
</comment>
<evidence type="ECO:0000256" key="4">
    <source>
        <dbReference type="ARBA" id="ARBA00004667"/>
    </source>
</evidence>
<dbReference type="Gene3D" id="3.30.70.120">
    <property type="match status" value="1"/>
</dbReference>
<dbReference type="InterPro" id="IPR013115">
    <property type="entry name" value="HisG_C"/>
</dbReference>
<dbReference type="AlphaFoldDB" id="A5UMN8"/>
<dbReference type="UniPathway" id="UPA00031">
    <property type="reaction ID" value="UER00006"/>
</dbReference>
<dbReference type="HAMAP" id="MF_00079">
    <property type="entry name" value="HisG_Long"/>
    <property type="match status" value="1"/>
</dbReference>
<keyword evidence="9 18" id="KW-0028">Amino-acid biosynthesis</keyword>
<dbReference type="GO" id="GO:0000287">
    <property type="term" value="F:magnesium ion binding"/>
    <property type="evidence" value="ECO:0007669"/>
    <property type="project" value="UniProtKB-UniRule"/>
</dbReference>
<feature type="domain" description="ATP phosphoribosyltransferase catalytic" evidence="19">
    <location>
        <begin position="56"/>
        <end position="211"/>
    </location>
</feature>
<reference evidence="21 22" key="1">
    <citation type="journal article" date="2007" name="Proc. Natl. Acad. Sci. U.S.A.">
        <title>Genomic and metabolic adaptations of Methanobrevibacter smithii to the human gut.</title>
        <authorList>
            <person name="Samuel B.S."/>
            <person name="Hansen E.E."/>
            <person name="Manchester J.K."/>
            <person name="Coutinho P.M."/>
            <person name="Henrissat B."/>
            <person name="Fulton R."/>
            <person name="Latreille P."/>
            <person name="Kim K."/>
            <person name="Wilson R.K."/>
            <person name="Gordon J.I."/>
        </authorList>
    </citation>
    <scope>NUCLEOTIDE SEQUENCE [LARGE SCALE GENOMIC DNA]</scope>
    <source>
        <strain evidence="22">ATCC 35061 / DSM 861 / OCM 144 / PS</strain>
    </source>
</reference>
<keyword evidence="13 18" id="KW-0547">Nucleotide-binding</keyword>
<dbReference type="GO" id="GO:0005524">
    <property type="term" value="F:ATP binding"/>
    <property type="evidence" value="ECO:0007669"/>
    <property type="project" value="UniProtKB-KW"/>
</dbReference>
<dbReference type="Pfam" id="PF01634">
    <property type="entry name" value="HisG"/>
    <property type="match status" value="1"/>
</dbReference>
<evidence type="ECO:0000256" key="11">
    <source>
        <dbReference type="ARBA" id="ARBA00022679"/>
    </source>
</evidence>
<dbReference type="GO" id="GO:0005737">
    <property type="term" value="C:cytoplasm"/>
    <property type="evidence" value="ECO:0007669"/>
    <property type="project" value="UniProtKB-SubCell"/>
</dbReference>
<dbReference type="PANTHER" id="PTHR21403:SF10">
    <property type="entry name" value="ATP PHOSPHORIBOSYLTRANSFERASE"/>
    <property type="match status" value="1"/>
</dbReference>
<gene>
    <name evidence="18" type="primary">hisG</name>
    <name evidence="21" type="ordered locus">Msm_1261</name>
</gene>
<evidence type="ECO:0000256" key="17">
    <source>
        <dbReference type="ARBA" id="ARBA00024861"/>
    </source>
</evidence>
<evidence type="ECO:0000256" key="18">
    <source>
        <dbReference type="HAMAP-Rule" id="MF_00079"/>
    </source>
</evidence>
<evidence type="ECO:0000256" key="13">
    <source>
        <dbReference type="ARBA" id="ARBA00022741"/>
    </source>
</evidence>